<dbReference type="Proteomes" id="UP000282654">
    <property type="component" value="Unassembled WGS sequence"/>
</dbReference>
<dbReference type="Gene3D" id="3.40.30.30">
    <property type="entry name" value="Hypothetical protein sa0798"/>
    <property type="match status" value="1"/>
</dbReference>
<dbReference type="AlphaFoldDB" id="A0A3N5BV13"/>
<keyword evidence="2" id="KW-1185">Reference proteome</keyword>
<evidence type="ECO:0000313" key="2">
    <source>
        <dbReference type="Proteomes" id="UP000282654"/>
    </source>
</evidence>
<reference evidence="1 2" key="1">
    <citation type="submission" date="2018-11" db="EMBL/GenBank/DDBJ databases">
        <title>Genomic Encyclopedia of Type Strains, Phase IV (KMG-IV): sequencing the most valuable type-strain genomes for metagenomic binning, comparative biology and taxonomic classification.</title>
        <authorList>
            <person name="Goeker M."/>
        </authorList>
    </citation>
    <scope>NUCLEOTIDE SEQUENCE [LARGE SCALE GENOMIC DNA]</scope>
    <source>
        <strain evidence="1 2">DSM 102936</strain>
    </source>
</reference>
<comment type="caution">
    <text evidence="1">The sequence shown here is derived from an EMBL/GenBank/DDBJ whole genome shotgun (WGS) entry which is preliminary data.</text>
</comment>
<organism evidence="1 2">
    <name type="scientific">Thermodesulfitimonas autotrophica</name>
    <dbReference type="NCBI Taxonomy" id="1894989"/>
    <lineage>
        <taxon>Bacteria</taxon>
        <taxon>Bacillati</taxon>
        <taxon>Bacillota</taxon>
        <taxon>Clostridia</taxon>
        <taxon>Thermoanaerobacterales</taxon>
        <taxon>Thermoanaerobacteraceae</taxon>
        <taxon>Thermodesulfitimonas</taxon>
    </lineage>
</organism>
<protein>
    <recommendedName>
        <fullName evidence="3">Thioredoxin-like protein</fullName>
    </recommendedName>
</protein>
<evidence type="ECO:0000313" key="1">
    <source>
        <dbReference type="EMBL" id="RPF49735.1"/>
    </source>
</evidence>
<accession>A0A3N5BV13</accession>
<sequence>MSYHFYRKALEKSFGSRVRFIYQDFNAPGDFPESSELVEAIRAANLPLPVVILGREVLAAGRLPGVEELVREVKNRLPKE</sequence>
<evidence type="ECO:0008006" key="3">
    <source>
        <dbReference type="Google" id="ProtNLM"/>
    </source>
</evidence>
<gene>
    <name evidence="1" type="ORF">EDD75_0555</name>
</gene>
<dbReference type="InterPro" id="IPR038218">
    <property type="entry name" value="YuzD-like_sp"/>
</dbReference>
<dbReference type="EMBL" id="RKRE01000001">
    <property type="protein sequence ID" value="RPF49735.1"/>
    <property type="molecule type" value="Genomic_DNA"/>
</dbReference>
<proteinExistence type="predicted"/>
<name>A0A3N5BV13_9THEO</name>